<dbReference type="InterPro" id="IPR050416">
    <property type="entry name" value="FAD-linked_Oxidoreductase"/>
</dbReference>
<evidence type="ECO:0000313" key="7">
    <source>
        <dbReference type="EMBL" id="KAL2785704.1"/>
    </source>
</evidence>
<dbReference type="InterPro" id="IPR016166">
    <property type="entry name" value="FAD-bd_PCMH"/>
</dbReference>
<keyword evidence="8" id="KW-1185">Reference proteome</keyword>
<keyword evidence="5" id="KW-0732">Signal</keyword>
<dbReference type="Pfam" id="PF01565">
    <property type="entry name" value="FAD_binding_4"/>
    <property type="match status" value="1"/>
</dbReference>
<dbReference type="PANTHER" id="PTHR42973:SF28">
    <property type="entry name" value="FAD-BINDING PCMH-TYPE DOMAIN-CONTAINING PROTEIN"/>
    <property type="match status" value="1"/>
</dbReference>
<dbReference type="InterPro" id="IPR006094">
    <property type="entry name" value="Oxid_FAD_bind_N"/>
</dbReference>
<dbReference type="Proteomes" id="UP001610563">
    <property type="component" value="Unassembled WGS sequence"/>
</dbReference>
<organism evidence="7 8">
    <name type="scientific">Aspergillus keveii</name>
    <dbReference type="NCBI Taxonomy" id="714993"/>
    <lineage>
        <taxon>Eukaryota</taxon>
        <taxon>Fungi</taxon>
        <taxon>Dikarya</taxon>
        <taxon>Ascomycota</taxon>
        <taxon>Pezizomycotina</taxon>
        <taxon>Eurotiomycetes</taxon>
        <taxon>Eurotiomycetidae</taxon>
        <taxon>Eurotiales</taxon>
        <taxon>Aspergillaceae</taxon>
        <taxon>Aspergillus</taxon>
        <taxon>Aspergillus subgen. Nidulantes</taxon>
    </lineage>
</organism>
<dbReference type="InterPro" id="IPR016169">
    <property type="entry name" value="FAD-bd_PCMH_sub2"/>
</dbReference>
<evidence type="ECO:0000256" key="1">
    <source>
        <dbReference type="ARBA" id="ARBA00005466"/>
    </source>
</evidence>
<name>A0ABR4FR18_9EURO</name>
<evidence type="ECO:0000256" key="4">
    <source>
        <dbReference type="ARBA" id="ARBA00023002"/>
    </source>
</evidence>
<evidence type="ECO:0000259" key="6">
    <source>
        <dbReference type="PROSITE" id="PS51387"/>
    </source>
</evidence>
<proteinExistence type="inferred from homology"/>
<dbReference type="Gene3D" id="3.30.465.10">
    <property type="match status" value="1"/>
</dbReference>
<dbReference type="EMBL" id="JBFTWV010000136">
    <property type="protein sequence ID" value="KAL2785704.1"/>
    <property type="molecule type" value="Genomic_DNA"/>
</dbReference>
<keyword evidence="4" id="KW-0560">Oxidoreductase</keyword>
<sequence length="464" mass="50590">MRFISALVTGASPLLLLATPVLTLNTDPSSHCAIISLVLPGKVAFPGSESYNASGTSYFGLQGRLGPACIALPSSADDVATIVGTLAKLPDAVFAIRSGGHSPNPGWANTAHGITIDLQSLNEVHVSSDGSIASVGSGACWVDVHKVLDPLELEVIRGKFWQRGISAFSPSRGWACDNVVNFQVVLASGEIVDANDSNEYADLSIALKCGQNNLGVVTRFDLRTFRHGLYWGGNLAYPDSTGEAQLAAYITFKGPSYDPLAEIEQSFMYASSPNGSAYRSCLNTMFYAEPVVNPNGLRPFSDIQPQLFSTMRLANATAFAEELDPGQLARSTYVIHTSVTFRFTPEILPRVFAVWKDFRRRIELTRMANLTFVLTFMDIPTQLPHSRKSFGFPPNSYPDRELFLALFSLHWMDASYSSMITIEARILIRDIEDLVADADLRTHSCMRTGPPGGKIQYADMGKRV</sequence>
<feature type="signal peptide" evidence="5">
    <location>
        <begin position="1"/>
        <end position="23"/>
    </location>
</feature>
<reference evidence="7 8" key="1">
    <citation type="submission" date="2024-07" db="EMBL/GenBank/DDBJ databases">
        <title>Section-level genome sequencing and comparative genomics of Aspergillus sections Usti and Cavernicolus.</title>
        <authorList>
            <consortium name="Lawrence Berkeley National Laboratory"/>
            <person name="Nybo J.L."/>
            <person name="Vesth T.C."/>
            <person name="Theobald S."/>
            <person name="Frisvad J.C."/>
            <person name="Larsen T.O."/>
            <person name="Kjaerboelling I."/>
            <person name="Rothschild-Mancinelli K."/>
            <person name="Lyhne E.K."/>
            <person name="Kogle M.E."/>
            <person name="Barry K."/>
            <person name="Clum A."/>
            <person name="Na H."/>
            <person name="Ledsgaard L."/>
            <person name="Lin J."/>
            <person name="Lipzen A."/>
            <person name="Kuo A."/>
            <person name="Riley R."/>
            <person name="Mondo S."/>
            <person name="Labutti K."/>
            <person name="Haridas S."/>
            <person name="Pangalinan J."/>
            <person name="Salamov A.A."/>
            <person name="Simmons B.A."/>
            <person name="Magnuson J.K."/>
            <person name="Chen J."/>
            <person name="Drula E."/>
            <person name="Henrissat B."/>
            <person name="Wiebenga A."/>
            <person name="Lubbers R.J."/>
            <person name="Gomes A.C."/>
            <person name="Makela M.R."/>
            <person name="Stajich J."/>
            <person name="Grigoriev I.V."/>
            <person name="Mortensen U.H."/>
            <person name="De Vries R.P."/>
            <person name="Baker S.E."/>
            <person name="Andersen M.R."/>
        </authorList>
    </citation>
    <scope>NUCLEOTIDE SEQUENCE [LARGE SCALE GENOMIC DNA]</scope>
    <source>
        <strain evidence="7 8">CBS 209.92</strain>
    </source>
</reference>
<keyword evidence="2" id="KW-0285">Flavoprotein</keyword>
<evidence type="ECO:0000256" key="5">
    <source>
        <dbReference type="SAM" id="SignalP"/>
    </source>
</evidence>
<feature type="chain" id="PRO_5047365125" description="FAD-binding PCMH-type domain-containing protein" evidence="5">
    <location>
        <begin position="24"/>
        <end position="464"/>
    </location>
</feature>
<gene>
    <name evidence="7" type="ORF">BJX66DRAFT_347303</name>
</gene>
<evidence type="ECO:0000256" key="3">
    <source>
        <dbReference type="ARBA" id="ARBA00022827"/>
    </source>
</evidence>
<comment type="similarity">
    <text evidence="1">Belongs to the oxygen-dependent FAD-linked oxidoreductase family.</text>
</comment>
<evidence type="ECO:0000313" key="8">
    <source>
        <dbReference type="Proteomes" id="UP001610563"/>
    </source>
</evidence>
<dbReference type="SUPFAM" id="SSF56176">
    <property type="entry name" value="FAD-binding/transporter-associated domain-like"/>
    <property type="match status" value="1"/>
</dbReference>
<keyword evidence="3" id="KW-0274">FAD</keyword>
<comment type="caution">
    <text evidence="7">The sequence shown here is derived from an EMBL/GenBank/DDBJ whole genome shotgun (WGS) entry which is preliminary data.</text>
</comment>
<dbReference type="PANTHER" id="PTHR42973">
    <property type="entry name" value="BINDING OXIDOREDUCTASE, PUTATIVE (AFU_ORTHOLOGUE AFUA_1G17690)-RELATED"/>
    <property type="match status" value="1"/>
</dbReference>
<dbReference type="InterPro" id="IPR036318">
    <property type="entry name" value="FAD-bd_PCMH-like_sf"/>
</dbReference>
<accession>A0ABR4FR18</accession>
<dbReference type="PROSITE" id="PS51387">
    <property type="entry name" value="FAD_PCMH"/>
    <property type="match status" value="1"/>
</dbReference>
<evidence type="ECO:0000256" key="2">
    <source>
        <dbReference type="ARBA" id="ARBA00022630"/>
    </source>
</evidence>
<feature type="domain" description="FAD-binding PCMH-type" evidence="6">
    <location>
        <begin position="63"/>
        <end position="227"/>
    </location>
</feature>
<protein>
    <recommendedName>
        <fullName evidence="6">FAD-binding PCMH-type domain-containing protein</fullName>
    </recommendedName>
</protein>